<feature type="domain" description="Gram-positive cocci surface proteins LPxTG" evidence="6">
    <location>
        <begin position="1216"/>
        <end position="1248"/>
    </location>
</feature>
<feature type="compositionally biased region" description="Basic and acidic residues" evidence="5">
    <location>
        <begin position="186"/>
        <end position="210"/>
    </location>
</feature>
<evidence type="ECO:0000313" key="7">
    <source>
        <dbReference type="EMBL" id="MSS19227.1"/>
    </source>
</evidence>
<evidence type="ECO:0000256" key="3">
    <source>
        <dbReference type="ARBA" id="ARBA00022729"/>
    </source>
</evidence>
<feature type="compositionally biased region" description="Basic and acidic residues" evidence="5">
    <location>
        <begin position="828"/>
        <end position="843"/>
    </location>
</feature>
<feature type="compositionally biased region" description="Basic and acidic residues" evidence="5">
    <location>
        <begin position="333"/>
        <end position="343"/>
    </location>
</feature>
<feature type="compositionally biased region" description="Polar residues" evidence="5">
    <location>
        <begin position="156"/>
        <end position="185"/>
    </location>
</feature>
<feature type="compositionally biased region" description="Basic and acidic residues" evidence="5">
    <location>
        <begin position="911"/>
        <end position="921"/>
    </location>
</feature>
<dbReference type="GO" id="GO:0005815">
    <property type="term" value="C:microtubule organizing center"/>
    <property type="evidence" value="ECO:0007669"/>
    <property type="project" value="TreeGrafter"/>
</dbReference>
<gene>
    <name evidence="7" type="ORF">FYJ52_02210</name>
</gene>
<accession>A0A7X2NER3</accession>
<dbReference type="AlphaFoldDB" id="A0A7X2NER3"/>
<feature type="region of interest" description="Disordered" evidence="5">
    <location>
        <begin position="1202"/>
        <end position="1222"/>
    </location>
</feature>
<dbReference type="SUPFAM" id="SSF55797">
    <property type="entry name" value="PR-1-like"/>
    <property type="match status" value="1"/>
</dbReference>
<dbReference type="GO" id="GO:0008017">
    <property type="term" value="F:microtubule binding"/>
    <property type="evidence" value="ECO:0007669"/>
    <property type="project" value="TreeGrafter"/>
</dbReference>
<evidence type="ECO:0000256" key="5">
    <source>
        <dbReference type="SAM" id="MobiDB-lite"/>
    </source>
</evidence>
<feature type="region of interest" description="Disordered" evidence="5">
    <location>
        <begin position="1"/>
        <end position="260"/>
    </location>
</feature>
<dbReference type="GO" id="GO:0051959">
    <property type="term" value="F:dynein light intermediate chain binding"/>
    <property type="evidence" value="ECO:0007669"/>
    <property type="project" value="TreeGrafter"/>
</dbReference>
<proteinExistence type="predicted"/>
<feature type="compositionally biased region" description="Basic and acidic residues" evidence="5">
    <location>
        <begin position="229"/>
        <end position="242"/>
    </location>
</feature>
<dbReference type="Pfam" id="PF00746">
    <property type="entry name" value="Gram_pos_anchor"/>
    <property type="match status" value="1"/>
</dbReference>
<feature type="region of interest" description="Disordered" evidence="5">
    <location>
        <begin position="828"/>
        <end position="877"/>
    </location>
</feature>
<feature type="region of interest" description="Disordered" evidence="5">
    <location>
        <begin position="889"/>
        <end position="921"/>
    </location>
</feature>
<protein>
    <recommendedName>
        <fullName evidence="6">Gram-positive cocci surface proteins LPxTG domain-containing protein</fullName>
    </recommendedName>
</protein>
<feature type="compositionally biased region" description="Basic and acidic residues" evidence="5">
    <location>
        <begin position="858"/>
        <end position="877"/>
    </location>
</feature>
<keyword evidence="8" id="KW-1185">Reference proteome</keyword>
<feature type="region of interest" description="Disordered" evidence="5">
    <location>
        <begin position="329"/>
        <end position="359"/>
    </location>
</feature>
<evidence type="ECO:0000256" key="1">
    <source>
        <dbReference type="ARBA" id="ARBA00022512"/>
    </source>
</evidence>
<dbReference type="PANTHER" id="PTHR18947:SF28">
    <property type="entry name" value="GIRDIN, ISOFORM A"/>
    <property type="match status" value="1"/>
</dbReference>
<feature type="compositionally biased region" description="Low complexity" evidence="5">
    <location>
        <begin position="53"/>
        <end position="119"/>
    </location>
</feature>
<dbReference type="Proteomes" id="UP000461754">
    <property type="component" value="Unassembled WGS sequence"/>
</dbReference>
<keyword evidence="4" id="KW-0572">Peptidoglycan-anchor</keyword>
<evidence type="ECO:0000313" key="8">
    <source>
        <dbReference type="Proteomes" id="UP000461754"/>
    </source>
</evidence>
<feature type="compositionally biased region" description="Polar residues" evidence="5">
    <location>
        <begin position="1209"/>
        <end position="1220"/>
    </location>
</feature>
<comment type="caution">
    <text evidence="7">The sequence shown here is derived from an EMBL/GenBank/DDBJ whole genome shotgun (WGS) entry which is preliminary data.</text>
</comment>
<organism evidence="7 8">
    <name type="scientific">Pseudoramibacter porci</name>
    <dbReference type="NCBI Taxonomy" id="2606631"/>
    <lineage>
        <taxon>Bacteria</taxon>
        <taxon>Bacillati</taxon>
        <taxon>Bacillota</taxon>
        <taxon>Clostridia</taxon>
        <taxon>Eubacteriales</taxon>
        <taxon>Eubacteriaceae</taxon>
        <taxon>Pseudoramibacter</taxon>
    </lineage>
</organism>
<evidence type="ECO:0000259" key="6">
    <source>
        <dbReference type="Pfam" id="PF00746"/>
    </source>
</evidence>
<dbReference type="SUPFAM" id="SSF57997">
    <property type="entry name" value="Tropomyosin"/>
    <property type="match status" value="2"/>
</dbReference>
<name>A0A7X2NER3_9FIRM</name>
<evidence type="ECO:0000256" key="2">
    <source>
        <dbReference type="ARBA" id="ARBA00022525"/>
    </source>
</evidence>
<feature type="compositionally biased region" description="Basic and acidic residues" evidence="5">
    <location>
        <begin position="889"/>
        <end position="903"/>
    </location>
</feature>
<dbReference type="EMBL" id="VUMO01000002">
    <property type="protein sequence ID" value="MSS19227.1"/>
    <property type="molecule type" value="Genomic_DNA"/>
</dbReference>
<dbReference type="InterPro" id="IPR019931">
    <property type="entry name" value="LPXTG_anchor"/>
</dbReference>
<dbReference type="GO" id="GO:0031122">
    <property type="term" value="P:cytoplasmic microtubule organization"/>
    <property type="evidence" value="ECO:0007669"/>
    <property type="project" value="TreeGrafter"/>
</dbReference>
<feature type="compositionally biased region" description="Basic residues" evidence="5">
    <location>
        <begin position="1"/>
        <end position="13"/>
    </location>
</feature>
<evidence type="ECO:0000256" key="4">
    <source>
        <dbReference type="ARBA" id="ARBA00023088"/>
    </source>
</evidence>
<reference evidence="7 8" key="1">
    <citation type="submission" date="2019-08" db="EMBL/GenBank/DDBJ databases">
        <title>In-depth cultivation of the pig gut microbiome towards novel bacterial diversity and tailored functional studies.</title>
        <authorList>
            <person name="Wylensek D."/>
            <person name="Hitch T.C.A."/>
            <person name="Clavel T."/>
        </authorList>
    </citation>
    <scope>NUCLEOTIDE SEQUENCE [LARGE SCALE GENOMIC DNA]</scope>
    <source>
        <strain evidence="7 8">RF-744-FAT-4</strain>
    </source>
</reference>
<dbReference type="GO" id="GO:0005737">
    <property type="term" value="C:cytoplasm"/>
    <property type="evidence" value="ECO:0007669"/>
    <property type="project" value="TreeGrafter"/>
</dbReference>
<keyword evidence="3" id="KW-0732">Signal</keyword>
<sequence>MHRRLRPTRRTSRLRPLIQGGGIATSSSNIAQPKSSESIADTAQTAPNDSQETAQTNTAASSAAQTTSQNNSAAVSGKPAAQTADQTESQASTSTASDVKTTDTPASKTTPSSASAKAANTLGEKYEAVQKAKTEASAKQEVSNTANQKADDAKSDLTQAKQITEDAQSDYNNAKSNVDTAQKNYDNAKKDTENAQKALDQAKAEQKAAENRVATANKASDDAENAVKAAKDKKDAAEKALADAKQAASGTVTDKAAADAKVADAQKAYDEAAQAVVNAQKTADAKYNDLLKAQSDLDALNTGSQVEKAAQALKAAQEKENAAQTAYNTAKGASEKATSDLDAAKTNQADAKKALEDAQKAAKQAEDDLATANSTYEQAKNIYDNAGQKFIESHTASDVSVDSIMERARTTGGSHDTSIMTGIPSGNDSFRTISQWDVLNNKHFQDALKSAFNADNIEKDIAFMEEVNADRAKEGKDPYQVDYSVLFDSIFNSAFQSVLGNEFGIYDHWNAGLYSQTCVGTYDKNGNSIIVSDYLSSCTPNPKTPTEEESKTELYDILGNDLGVTLGEAIKDSDKLTQSGPCYTDNNTYAHARFGGENLAWGWYNDKGEADPVYGWYDYEKETHELNEKYKNDPAKLKEIYNERGGCGHYGAIKSDTFKVMGIGFVDDNSINYSAEGTDNNYGIAFNPDGYHYAYTSAMEMCTIPKTATAEITTVDKVKEAFQNYMKDIKQKLSDAKDALTKAQNAKAKADQAVKDAQAKVDALVSTVTDAQTKADEAAKKLFDAQSKLNEAKANTESAQGDYNKALEADQNLAKAIQTQQKVVDQAKAENESAQKALSDAKTKQAKANEALTTAQTEQKKADQKAKDAQADVTAKEKSLNNAAAALKDAENTKTKADQEKADAASNQTAKDNKEKDAENNKLTAEQKEQQLLILLNLSKANLADTVSAHIKALPEINNLTLNDKDSVDTLAKIYDSMTKDTQSLINKEDANKLDQARQKIADLVLIQKDKDTAKAVADKADALPKDITADNAAAVYDVQKAYNHLTDRQKDFVGQEAKDKIAAAVKAADKATADAVNDAIAALPDQITLKDKDAVKAARADYDALTDDAKAQVDPARLTAAEKAIQNLEKEQADHDAAQKVDTMINALPKYPSAKDRAGILNVYRRYQALSANARAMLPDGDVARLLDAMKAANAAGNSSAAAVKSAQGKTSGSPKTGDTTAASAETVALLAAIAGLSLALKRRREDA</sequence>
<feature type="compositionally biased region" description="Basic and acidic residues" evidence="5">
    <location>
        <begin position="350"/>
        <end position="359"/>
    </location>
</feature>
<dbReference type="RefSeq" id="WP_154575631.1">
    <property type="nucleotide sequence ID" value="NZ_VUMO01000002.1"/>
</dbReference>
<keyword evidence="1" id="KW-0134">Cell wall</keyword>
<dbReference type="PANTHER" id="PTHR18947">
    <property type="entry name" value="HOOK PROTEINS"/>
    <property type="match status" value="1"/>
</dbReference>
<keyword evidence="2" id="KW-0964">Secreted</keyword>
<dbReference type="GO" id="GO:0030705">
    <property type="term" value="P:cytoskeleton-dependent intracellular transport"/>
    <property type="evidence" value="ECO:0007669"/>
    <property type="project" value="TreeGrafter"/>
</dbReference>
<dbReference type="InterPro" id="IPR035940">
    <property type="entry name" value="CAP_sf"/>
</dbReference>
<feature type="compositionally biased region" description="Basic and acidic residues" evidence="5">
    <location>
        <begin position="124"/>
        <end position="138"/>
    </location>
</feature>
<feature type="compositionally biased region" description="Polar residues" evidence="5">
    <location>
        <begin position="24"/>
        <end position="52"/>
    </location>
</feature>